<evidence type="ECO:0000313" key="5">
    <source>
        <dbReference type="Proteomes" id="UP000283543"/>
    </source>
</evidence>
<reference evidence="4 5" key="1">
    <citation type="submission" date="2018-08" db="EMBL/GenBank/DDBJ databases">
        <title>Aphanomyces genome sequencing and annotation.</title>
        <authorList>
            <person name="Minardi D."/>
            <person name="Oidtmann B."/>
            <person name="Van Der Giezen M."/>
            <person name="Studholme D.J."/>
        </authorList>
    </citation>
    <scope>NUCLEOTIDE SEQUENCE [LARGE SCALE GENOMIC DNA]</scope>
    <source>
        <strain evidence="4 5">Si</strain>
    </source>
</reference>
<name>A0A3R6YQZ6_APHAT</name>
<dbReference type="PROSITE" id="PS50031">
    <property type="entry name" value="EH"/>
    <property type="match status" value="2"/>
</dbReference>
<dbReference type="CDD" id="cd00052">
    <property type="entry name" value="EH"/>
    <property type="match status" value="1"/>
</dbReference>
<comment type="caution">
    <text evidence="4">The sequence shown here is derived from an EMBL/GenBank/DDBJ whole genome shotgun (WGS) entry which is preliminary data.</text>
</comment>
<dbReference type="EMBL" id="QUTB01006348">
    <property type="protein sequence ID" value="RHY50436.1"/>
    <property type="molecule type" value="Genomic_DNA"/>
</dbReference>
<dbReference type="SMART" id="SM00027">
    <property type="entry name" value="EH"/>
    <property type="match status" value="2"/>
</dbReference>
<evidence type="ECO:0000259" key="2">
    <source>
        <dbReference type="PROSITE" id="PS50031"/>
    </source>
</evidence>
<feature type="domain" description="EH" evidence="2">
    <location>
        <begin position="8"/>
        <end position="102"/>
    </location>
</feature>
<feature type="domain" description="EH" evidence="2">
    <location>
        <begin position="119"/>
        <end position="211"/>
    </location>
</feature>
<feature type="compositionally biased region" description="Low complexity" evidence="1">
    <location>
        <begin position="575"/>
        <end position="587"/>
    </location>
</feature>
<evidence type="ECO:0000313" key="4">
    <source>
        <dbReference type="EMBL" id="RHY50436.1"/>
    </source>
</evidence>
<dbReference type="GO" id="GO:0006897">
    <property type="term" value="P:endocytosis"/>
    <property type="evidence" value="ECO:0007669"/>
    <property type="project" value="TreeGrafter"/>
</dbReference>
<dbReference type="GO" id="GO:0005737">
    <property type="term" value="C:cytoplasm"/>
    <property type="evidence" value="ECO:0007669"/>
    <property type="project" value="TreeGrafter"/>
</dbReference>
<feature type="non-terminal residue" evidence="4">
    <location>
        <position position="587"/>
    </location>
</feature>
<evidence type="ECO:0000256" key="1">
    <source>
        <dbReference type="SAM" id="MobiDB-lite"/>
    </source>
</evidence>
<dbReference type="InterPro" id="IPR002048">
    <property type="entry name" value="EF_hand_dom"/>
</dbReference>
<dbReference type="SUPFAM" id="SSF47473">
    <property type="entry name" value="EF-hand"/>
    <property type="match status" value="2"/>
</dbReference>
<feature type="region of interest" description="Disordered" evidence="1">
    <location>
        <begin position="322"/>
        <end position="381"/>
    </location>
</feature>
<organism evidence="4 5">
    <name type="scientific">Aphanomyces astaci</name>
    <name type="common">Crayfish plague agent</name>
    <dbReference type="NCBI Taxonomy" id="112090"/>
    <lineage>
        <taxon>Eukaryota</taxon>
        <taxon>Sar</taxon>
        <taxon>Stramenopiles</taxon>
        <taxon>Oomycota</taxon>
        <taxon>Saprolegniomycetes</taxon>
        <taxon>Saprolegniales</taxon>
        <taxon>Verrucalvaceae</taxon>
        <taxon>Aphanomyces</taxon>
    </lineage>
</organism>
<dbReference type="PANTHER" id="PTHR11216">
    <property type="entry name" value="EH DOMAIN"/>
    <property type="match status" value="1"/>
</dbReference>
<accession>A0A3R6YQZ6</accession>
<dbReference type="Pfam" id="PF12763">
    <property type="entry name" value="EH"/>
    <property type="match status" value="2"/>
</dbReference>
<dbReference type="GO" id="GO:0016197">
    <property type="term" value="P:endosomal transport"/>
    <property type="evidence" value="ECO:0007669"/>
    <property type="project" value="TreeGrafter"/>
</dbReference>
<gene>
    <name evidence="4" type="ORF">DYB34_010450</name>
</gene>
<dbReference type="VEuPathDB" id="FungiDB:H257_10388"/>
<protein>
    <recommendedName>
        <fullName evidence="6">EH domain-containing protein</fullName>
    </recommendedName>
</protein>
<sequence length="587" mass="61627">MWEKSKDEEAFYARMFQLADVDKTGKVEGKRAVEFFTKSGLPATILKQVWSLASTNMQPYLNQDEFNVALGLIALAQRGDPLELARLDALGKSHLLPLPVLHTISGVAMSKDFVMAASDEAKYKTLFRDAVGDDITISVAAAMDLFQKSGLSLPELHDIYRLVDHGRSTSTPLPVTSFTIAMHLIVCKTRRGMSALPTSIPMELFPTLELPPIALDHKLVEALARVPIPSSSPQSTLDIHLDAVEALGYVLPSRHTTAIADGAALSELESVLLRYIAQVTQELLELQDSKPTSAVVPVQTLLQTLANLKQQSTRLVEQKEAALRRLHPPTLHIDTNQDGVGRPNKHSFDGSSGGGASAAGTGGSTSNTQPPNHASFFGPPTTQTSVAVLDAFASATTTNTISFDALDAMNDMDLSVGDKYYTVGLSEGGLDDDKAAAAASSSSSFPPTAPARSTSDLKQSVVDSPRPISRKASIAAAAVPPPPLVAPPTNSSPGFATEFAAAFPPPATTTPSFATLFDDQQQPTSGAPFDPPPASSSFFAAFGDFDDTTSSSFEAAFDTPTTTIAAAPGFGGDSLSGAAAASSGGQP</sequence>
<dbReference type="GO" id="GO:0005509">
    <property type="term" value="F:calcium ion binding"/>
    <property type="evidence" value="ECO:0007669"/>
    <property type="project" value="InterPro"/>
</dbReference>
<proteinExistence type="predicted"/>
<dbReference type="PROSITE" id="PS50222">
    <property type="entry name" value="EF_HAND_2"/>
    <property type="match status" value="1"/>
</dbReference>
<feature type="region of interest" description="Disordered" evidence="1">
    <location>
        <begin position="567"/>
        <end position="587"/>
    </location>
</feature>
<feature type="region of interest" description="Disordered" evidence="1">
    <location>
        <begin position="437"/>
        <end position="466"/>
    </location>
</feature>
<feature type="domain" description="EF-hand" evidence="3">
    <location>
        <begin position="7"/>
        <end position="42"/>
    </location>
</feature>
<feature type="compositionally biased region" description="Low complexity" evidence="1">
    <location>
        <begin position="437"/>
        <end position="454"/>
    </location>
</feature>
<dbReference type="InterPro" id="IPR011992">
    <property type="entry name" value="EF-hand-dom_pair"/>
</dbReference>
<dbReference type="Gene3D" id="1.10.238.10">
    <property type="entry name" value="EF-hand"/>
    <property type="match status" value="2"/>
</dbReference>
<dbReference type="Proteomes" id="UP000283543">
    <property type="component" value="Unassembled WGS sequence"/>
</dbReference>
<evidence type="ECO:0008006" key="6">
    <source>
        <dbReference type="Google" id="ProtNLM"/>
    </source>
</evidence>
<evidence type="ECO:0000259" key="3">
    <source>
        <dbReference type="PROSITE" id="PS50222"/>
    </source>
</evidence>
<dbReference type="GO" id="GO:0005886">
    <property type="term" value="C:plasma membrane"/>
    <property type="evidence" value="ECO:0007669"/>
    <property type="project" value="TreeGrafter"/>
</dbReference>
<dbReference type="AlphaFoldDB" id="A0A3R6YQZ6"/>
<dbReference type="InterPro" id="IPR000261">
    <property type="entry name" value="EH_dom"/>
</dbReference>
<feature type="compositionally biased region" description="Gly residues" evidence="1">
    <location>
        <begin position="351"/>
        <end position="363"/>
    </location>
</feature>